<proteinExistence type="predicted"/>
<name>A0ABV7Q1W4_9ACTN</name>
<sequence>MSTDTTAPNADQPAESSNDTGDSPEAKPNFMRLFGRYLTEANSVMVTVYSLLLAFLIGAILLIVSDEYVRSTYTYFFARPQDALSASWYLVRDSYLALFEGAILNLNTLDRYSTGTAEFGDLLRPLSETLTYATPLIFTGLAVGLAFRAGLFNIGAQGQMIFGMLGALIVGFALDLPAVIHLPLAIIAGAVAGAAFGAVPGVLKATTGAHEVISSIMLNNIAGLFLVWAIGTGFLHSETKTDLITKPVDASAVMPKLLSGLSESLRVNWALLLGIAAAVFTWWLLSRSTFGFRIRAVGFNEHASATAGMRIGSTYTTTMAVAGGLAGLAGAALSLGVGSAGITTNTALEYGFDGITVALLGRANPGGIVGAALLFGALKAGALSAQPDVPVDISTLLQATIVLFIAAPALVKAILHLRTPRGGLVTLEAKGW</sequence>
<reference evidence="9" key="1">
    <citation type="journal article" date="2019" name="Int. J. Syst. Evol. Microbiol.">
        <title>The Global Catalogue of Microorganisms (GCM) 10K type strain sequencing project: providing services to taxonomists for standard genome sequencing and annotation.</title>
        <authorList>
            <consortium name="The Broad Institute Genomics Platform"/>
            <consortium name="The Broad Institute Genome Sequencing Center for Infectious Disease"/>
            <person name="Wu L."/>
            <person name="Ma J."/>
        </authorList>
    </citation>
    <scope>NUCLEOTIDE SEQUENCE [LARGE SCALE GENOMIC DNA]</scope>
    <source>
        <strain evidence="9">CGMCC 4.7396</strain>
    </source>
</reference>
<dbReference type="CDD" id="cd06580">
    <property type="entry name" value="TM_PBP1_transp_TpRbsC_like"/>
    <property type="match status" value="1"/>
</dbReference>
<feature type="transmembrane region" description="Helical" evidence="7">
    <location>
        <begin position="396"/>
        <end position="415"/>
    </location>
</feature>
<feature type="transmembrane region" description="Helical" evidence="7">
    <location>
        <begin position="180"/>
        <end position="203"/>
    </location>
</feature>
<evidence type="ECO:0000313" key="9">
    <source>
        <dbReference type="Proteomes" id="UP001595712"/>
    </source>
</evidence>
<evidence type="ECO:0000256" key="5">
    <source>
        <dbReference type="ARBA" id="ARBA00023136"/>
    </source>
</evidence>
<keyword evidence="5 7" id="KW-0472">Membrane</keyword>
<feature type="region of interest" description="Disordered" evidence="6">
    <location>
        <begin position="1"/>
        <end position="25"/>
    </location>
</feature>
<protein>
    <submittedName>
        <fullName evidence="8">ABC transporter permease</fullName>
    </submittedName>
</protein>
<feature type="transmembrane region" description="Helical" evidence="7">
    <location>
        <begin position="319"/>
        <end position="342"/>
    </location>
</feature>
<dbReference type="Proteomes" id="UP001595712">
    <property type="component" value="Unassembled WGS sequence"/>
</dbReference>
<feature type="compositionally biased region" description="Polar residues" evidence="6">
    <location>
        <begin position="1"/>
        <end position="21"/>
    </location>
</feature>
<organism evidence="8 9">
    <name type="scientific">Glycomyces rhizosphaerae</name>
    <dbReference type="NCBI Taxonomy" id="2054422"/>
    <lineage>
        <taxon>Bacteria</taxon>
        <taxon>Bacillati</taxon>
        <taxon>Actinomycetota</taxon>
        <taxon>Actinomycetes</taxon>
        <taxon>Glycomycetales</taxon>
        <taxon>Glycomycetaceae</taxon>
        <taxon>Glycomyces</taxon>
    </lineage>
</organism>
<dbReference type="PANTHER" id="PTHR47089:SF1">
    <property type="entry name" value="GUANOSINE ABC TRANSPORTER PERMEASE PROTEIN NUPP"/>
    <property type="match status" value="1"/>
</dbReference>
<dbReference type="Pfam" id="PF02653">
    <property type="entry name" value="BPD_transp_2"/>
    <property type="match status" value="1"/>
</dbReference>
<comment type="subcellular location">
    <subcellularLocation>
        <location evidence="1">Cell membrane</location>
        <topology evidence="1">Multi-pass membrane protein</topology>
    </subcellularLocation>
</comment>
<dbReference type="RefSeq" id="WP_387975977.1">
    <property type="nucleotide sequence ID" value="NZ_JBHRWO010000010.1"/>
</dbReference>
<evidence type="ECO:0000256" key="7">
    <source>
        <dbReference type="SAM" id="Phobius"/>
    </source>
</evidence>
<gene>
    <name evidence="8" type="ORF">ACFO8M_13580</name>
</gene>
<evidence type="ECO:0000256" key="3">
    <source>
        <dbReference type="ARBA" id="ARBA00022692"/>
    </source>
</evidence>
<evidence type="ECO:0000256" key="4">
    <source>
        <dbReference type="ARBA" id="ARBA00022989"/>
    </source>
</evidence>
<keyword evidence="2" id="KW-1003">Cell membrane</keyword>
<keyword evidence="4 7" id="KW-1133">Transmembrane helix</keyword>
<feature type="transmembrane region" description="Helical" evidence="7">
    <location>
        <begin position="129"/>
        <end position="147"/>
    </location>
</feature>
<evidence type="ECO:0000256" key="2">
    <source>
        <dbReference type="ARBA" id="ARBA00022475"/>
    </source>
</evidence>
<keyword evidence="3 7" id="KW-0812">Transmembrane</keyword>
<feature type="transmembrane region" description="Helical" evidence="7">
    <location>
        <begin position="267"/>
        <end position="285"/>
    </location>
</feature>
<feature type="transmembrane region" description="Helical" evidence="7">
    <location>
        <begin position="215"/>
        <end position="235"/>
    </location>
</feature>
<accession>A0ABV7Q1W4</accession>
<feature type="transmembrane region" description="Helical" evidence="7">
    <location>
        <begin position="154"/>
        <end position="174"/>
    </location>
</feature>
<dbReference type="EMBL" id="JBHRWO010000010">
    <property type="protein sequence ID" value="MFC3493508.1"/>
    <property type="molecule type" value="Genomic_DNA"/>
</dbReference>
<keyword evidence="9" id="KW-1185">Reference proteome</keyword>
<feature type="transmembrane region" description="Helical" evidence="7">
    <location>
        <begin position="41"/>
        <end position="64"/>
    </location>
</feature>
<evidence type="ECO:0000313" key="8">
    <source>
        <dbReference type="EMBL" id="MFC3493508.1"/>
    </source>
</evidence>
<evidence type="ECO:0000256" key="1">
    <source>
        <dbReference type="ARBA" id="ARBA00004651"/>
    </source>
</evidence>
<evidence type="ECO:0000256" key="6">
    <source>
        <dbReference type="SAM" id="MobiDB-lite"/>
    </source>
</evidence>
<comment type="caution">
    <text evidence="8">The sequence shown here is derived from an EMBL/GenBank/DDBJ whole genome shotgun (WGS) entry which is preliminary data.</text>
</comment>
<dbReference type="PANTHER" id="PTHR47089">
    <property type="entry name" value="ABC TRANSPORTER, PERMEASE PROTEIN"/>
    <property type="match status" value="1"/>
</dbReference>
<dbReference type="InterPro" id="IPR001851">
    <property type="entry name" value="ABC_transp_permease"/>
</dbReference>